<reference evidence="5" key="1">
    <citation type="submission" date="2022-07" db="EMBL/GenBank/DDBJ databases">
        <title>The genome of Lyophyllum shimeji provides insight into the initial evolution of ectomycorrhizal fungal genome.</title>
        <authorList>
            <person name="Kobayashi Y."/>
            <person name="Shibata T."/>
            <person name="Hirakawa H."/>
            <person name="Shigenobu S."/>
            <person name="Nishiyama T."/>
            <person name="Yamada A."/>
            <person name="Hasebe M."/>
            <person name="Kawaguchi M."/>
        </authorList>
    </citation>
    <scope>NUCLEOTIDE SEQUENCE</scope>
    <source>
        <strain evidence="5">AT787</strain>
    </source>
</reference>
<feature type="region of interest" description="Disordered" evidence="3">
    <location>
        <begin position="1"/>
        <end position="48"/>
    </location>
</feature>
<dbReference type="EMBL" id="BRPK01000003">
    <property type="protein sequence ID" value="GLB36236.1"/>
    <property type="molecule type" value="Genomic_DNA"/>
</dbReference>
<evidence type="ECO:0000313" key="6">
    <source>
        <dbReference type="Proteomes" id="UP001063166"/>
    </source>
</evidence>
<accession>A0A9P3UME5</accession>
<comment type="caution">
    <text evidence="5">The sequence shown here is derived from an EMBL/GenBank/DDBJ whole genome shotgun (WGS) entry which is preliminary data.</text>
</comment>
<dbReference type="InterPro" id="IPR036691">
    <property type="entry name" value="Endo/exonu/phosph_ase_sf"/>
</dbReference>
<dbReference type="InterPro" id="IPR050410">
    <property type="entry name" value="CCR4/nocturin_mRNA_transcr"/>
</dbReference>
<protein>
    <submittedName>
        <fullName evidence="5">Endonuclease exonuclease phosphatase</fullName>
    </submittedName>
</protein>
<keyword evidence="5" id="KW-0255">Endonuclease</keyword>
<gene>
    <name evidence="5" type="primary">NGL2</name>
    <name evidence="5" type="ORF">LshimejAT787_0305240</name>
</gene>
<proteinExistence type="inferred from homology"/>
<comment type="similarity">
    <text evidence="1">Belongs to the CCR4/nocturin family.</text>
</comment>
<dbReference type="OrthoDB" id="428734at2759"/>
<dbReference type="GO" id="GO:0000175">
    <property type="term" value="F:3'-5'-RNA exonuclease activity"/>
    <property type="evidence" value="ECO:0007669"/>
    <property type="project" value="TreeGrafter"/>
</dbReference>
<dbReference type="AlphaFoldDB" id="A0A9P3UME5"/>
<feature type="domain" description="Endonuclease/exonuclease/phosphatase" evidence="4">
    <location>
        <begin position="67"/>
        <end position="239"/>
    </location>
</feature>
<feature type="compositionally biased region" description="Basic residues" evidence="3">
    <location>
        <begin position="1"/>
        <end position="11"/>
    </location>
</feature>
<sequence length="408" mass="45804">MASKSASKRHQLSSEQLALSEKRKAKKQKSAAPPRQPETPDAGRIVERNWIPIHEGEQGTQRIKVFTWNLLAQCLVRRDLFPTSNCLKAGQREHMLYRELLATEADVLCLQEVDRLEKLLPVLEQAGYAYHYAAGPAKKHGCLIAFKEELYTMLSTKTVHYDDEAVRSDGDEKARRGKSFHTRNIGSLVSLQSKSAKNEGVIVATTHLFWHPKYTYERARQAGILVRETRRLQFRPGRCCVFSFIHVSVDPTIPKILTGVPEEGNEEAVDPDRAITNARRATPDDGLLSPADLVEFFSRIPRVRSVYDVGLSKVADLSELQTFGSRATLGPSRRGKYEPAYTSYTHYWKAVLDYIFVLDPVDRRSTVVSLLSPHRTADLEPGLPQKGVSGSDHVSLAAELCWPKIGTL</sequence>
<dbReference type="PANTHER" id="PTHR12121:SF45">
    <property type="entry name" value="NOCTURNIN"/>
    <property type="match status" value="1"/>
</dbReference>
<keyword evidence="5" id="KW-0269">Exonuclease</keyword>
<dbReference type="PANTHER" id="PTHR12121">
    <property type="entry name" value="CARBON CATABOLITE REPRESSOR PROTEIN 4"/>
    <property type="match status" value="1"/>
</dbReference>
<organism evidence="5 6">
    <name type="scientific">Lyophyllum shimeji</name>
    <name type="common">Hon-shimeji</name>
    <name type="synonym">Tricholoma shimeji</name>
    <dbReference type="NCBI Taxonomy" id="47721"/>
    <lineage>
        <taxon>Eukaryota</taxon>
        <taxon>Fungi</taxon>
        <taxon>Dikarya</taxon>
        <taxon>Basidiomycota</taxon>
        <taxon>Agaricomycotina</taxon>
        <taxon>Agaricomycetes</taxon>
        <taxon>Agaricomycetidae</taxon>
        <taxon>Agaricales</taxon>
        <taxon>Tricholomatineae</taxon>
        <taxon>Lyophyllaceae</taxon>
        <taxon>Lyophyllum</taxon>
    </lineage>
</organism>
<evidence type="ECO:0000256" key="1">
    <source>
        <dbReference type="ARBA" id="ARBA00010774"/>
    </source>
</evidence>
<dbReference type="GO" id="GO:0006139">
    <property type="term" value="P:nucleobase-containing compound metabolic process"/>
    <property type="evidence" value="ECO:0007669"/>
    <property type="project" value="UniProtKB-ARBA"/>
</dbReference>
<dbReference type="Proteomes" id="UP001063166">
    <property type="component" value="Unassembled WGS sequence"/>
</dbReference>
<evidence type="ECO:0000256" key="3">
    <source>
        <dbReference type="SAM" id="MobiDB-lite"/>
    </source>
</evidence>
<dbReference type="GO" id="GO:0004519">
    <property type="term" value="F:endonuclease activity"/>
    <property type="evidence" value="ECO:0007669"/>
    <property type="project" value="UniProtKB-KW"/>
</dbReference>
<evidence type="ECO:0000259" key="4">
    <source>
        <dbReference type="Pfam" id="PF03372"/>
    </source>
</evidence>
<keyword evidence="2" id="KW-0378">Hydrolase</keyword>
<evidence type="ECO:0000313" key="5">
    <source>
        <dbReference type="EMBL" id="GLB36236.1"/>
    </source>
</evidence>
<keyword evidence="5" id="KW-0540">Nuclease</keyword>
<dbReference type="Pfam" id="PF03372">
    <property type="entry name" value="Exo_endo_phos"/>
    <property type="match status" value="1"/>
</dbReference>
<keyword evidence="6" id="KW-1185">Reference proteome</keyword>
<name>A0A9P3UME5_LYOSH</name>
<dbReference type="SUPFAM" id="SSF56219">
    <property type="entry name" value="DNase I-like"/>
    <property type="match status" value="1"/>
</dbReference>
<dbReference type="Gene3D" id="3.60.10.10">
    <property type="entry name" value="Endonuclease/exonuclease/phosphatase"/>
    <property type="match status" value="2"/>
</dbReference>
<dbReference type="InterPro" id="IPR005135">
    <property type="entry name" value="Endo/exonuclease/phosphatase"/>
</dbReference>
<evidence type="ECO:0000256" key="2">
    <source>
        <dbReference type="ARBA" id="ARBA00022801"/>
    </source>
</evidence>